<comment type="caution">
    <text evidence="5">The sequence shown here is derived from an EMBL/GenBank/DDBJ whole genome shotgun (WGS) entry which is preliminary data.</text>
</comment>
<keyword evidence="3" id="KW-0067">ATP-binding</keyword>
<dbReference type="InterPro" id="IPR029063">
    <property type="entry name" value="SAM-dependent_MTases_sf"/>
</dbReference>
<dbReference type="FunFam" id="3.30.470.20:FF:000105">
    <property type="entry name" value="Predicted protein"/>
    <property type="match status" value="1"/>
</dbReference>
<evidence type="ECO:0000313" key="5">
    <source>
        <dbReference type="EMBL" id="MBC8432618.1"/>
    </source>
</evidence>
<dbReference type="PANTHER" id="PTHR23132:SF23">
    <property type="entry name" value="D-ALANINE--D-ALANINE LIGASE B"/>
    <property type="match status" value="1"/>
</dbReference>
<dbReference type="Gene3D" id="3.40.50.150">
    <property type="entry name" value="Vaccinia Virus protein VP39"/>
    <property type="match status" value="1"/>
</dbReference>
<keyword evidence="5" id="KW-0489">Methyltransferase</keyword>
<sequence length="655" mass="74551">MKVIHEKTPVQQNKSNGLPVVTGPVVSLEDHVQPDWWRNIFNSLYLKTDADVVDDLDMTRKELDLFSKILNLTADDTILDLCCGQGRHVLELTRRGFKVEGLDRSRYLIQKAKSSAKKENLNVRFKEGDARKLPFSPDSFEVVMMLGNSFGYFETVQDDRRILEEIFKVLKPWGRLLLDVADGEYLKEKFQARSWEWINKKLFVCRERSLSADRQRLISREVITDVTKGVIADQFYAERLYTRDSLLSLLEEAGFSDAVIHGEIATDSQRNQDLGMMEKRIVVAGKVKKQWTPVKRRIRKAAKKKIVVLFGDPNKPDPLKPCAVFDDDDLYTIDQLKSALHTLSEYDFTYLSNHNTIIPDLNKLSGKIDMVFNLCDEGYNNDPRKELHIPALLEILDMPYTGSSSQCLAFCYDKSLVRGVAKEMDIPVPEAFFVEPDDTSFSLPFSFPVLVKPNFGDSSFGITQQSVANSHEQLINAISMIREKLGYDKPMLVEELLTGKDLSVGVIGNPLTSYTVLPITEEDYSAVPAELPRICGYEAKWLPDSPYYKIKSVEANLAEATEKFIVECSMKLFERLECRDYSRFDWRLDSQGTPKLLEVNPNPGWCWDGHLSKMAKFGGMSYTEMLQAILKAAEQRLDYLRAPSPMVCAQDSVAV</sequence>
<dbReference type="InterPro" id="IPR011095">
    <property type="entry name" value="Dala_Dala_lig_C"/>
</dbReference>
<comment type="similarity">
    <text evidence="1">Belongs to the D-alanine--D-alanine ligase family.</text>
</comment>
<keyword evidence="3" id="KW-0547">Nucleotide-binding</keyword>
<reference evidence="5 6" key="1">
    <citation type="submission" date="2020-08" db="EMBL/GenBank/DDBJ databases">
        <title>Bridging the membrane lipid divide: bacteria of the FCB group superphylum have the potential to synthesize archaeal ether lipids.</title>
        <authorList>
            <person name="Villanueva L."/>
            <person name="Von Meijenfeldt F.A.B."/>
            <person name="Westbye A.B."/>
            <person name="Yadav S."/>
            <person name="Hopmans E.C."/>
            <person name="Dutilh B.E."/>
            <person name="Sinninghe Damste J.S."/>
        </authorList>
    </citation>
    <scope>NUCLEOTIDE SEQUENCE [LARGE SCALE GENOMIC DNA]</scope>
    <source>
        <strain evidence="5">NIOZ-UU17</strain>
    </source>
</reference>
<dbReference type="EMBL" id="JACNIG010000238">
    <property type="protein sequence ID" value="MBC8432618.1"/>
    <property type="molecule type" value="Genomic_DNA"/>
</dbReference>
<keyword evidence="2" id="KW-0436">Ligase</keyword>
<dbReference type="InterPro" id="IPR041698">
    <property type="entry name" value="Methyltransf_25"/>
</dbReference>
<dbReference type="AlphaFoldDB" id="A0A8J6P1J1"/>
<dbReference type="Pfam" id="PF13649">
    <property type="entry name" value="Methyltransf_25"/>
    <property type="match status" value="1"/>
</dbReference>
<keyword evidence="5" id="KW-0808">Transferase</keyword>
<evidence type="ECO:0000256" key="3">
    <source>
        <dbReference type="PROSITE-ProRule" id="PRU00409"/>
    </source>
</evidence>
<dbReference type="GO" id="GO:0008168">
    <property type="term" value="F:methyltransferase activity"/>
    <property type="evidence" value="ECO:0007669"/>
    <property type="project" value="UniProtKB-KW"/>
</dbReference>
<dbReference type="Gene3D" id="2.20.25.110">
    <property type="entry name" value="S-adenosyl-L-methionine-dependent methyltransferases"/>
    <property type="match status" value="1"/>
</dbReference>
<dbReference type="InterPro" id="IPR011761">
    <property type="entry name" value="ATP-grasp"/>
</dbReference>
<proteinExistence type="inferred from homology"/>
<evidence type="ECO:0000256" key="2">
    <source>
        <dbReference type="ARBA" id="ARBA00022598"/>
    </source>
</evidence>
<dbReference type="Pfam" id="PF07478">
    <property type="entry name" value="Dala_Dala_lig_C"/>
    <property type="match status" value="1"/>
</dbReference>
<dbReference type="GO" id="GO:0005524">
    <property type="term" value="F:ATP binding"/>
    <property type="evidence" value="ECO:0007669"/>
    <property type="project" value="UniProtKB-UniRule"/>
</dbReference>
<dbReference type="SUPFAM" id="SSF56059">
    <property type="entry name" value="Glutathione synthetase ATP-binding domain-like"/>
    <property type="match status" value="1"/>
</dbReference>
<dbReference type="PANTHER" id="PTHR23132">
    <property type="entry name" value="D-ALANINE--D-ALANINE LIGASE"/>
    <property type="match status" value="1"/>
</dbReference>
<evidence type="ECO:0000313" key="6">
    <source>
        <dbReference type="Proteomes" id="UP000605201"/>
    </source>
</evidence>
<feature type="domain" description="ATP-grasp" evidence="4">
    <location>
        <begin position="418"/>
        <end position="631"/>
    </location>
</feature>
<dbReference type="Proteomes" id="UP000605201">
    <property type="component" value="Unassembled WGS sequence"/>
</dbReference>
<protein>
    <submittedName>
        <fullName evidence="5">Methyltransferase domain-containing protein</fullName>
    </submittedName>
</protein>
<dbReference type="Gene3D" id="3.30.470.20">
    <property type="entry name" value="ATP-grasp fold, B domain"/>
    <property type="match status" value="1"/>
</dbReference>
<gene>
    <name evidence="5" type="ORF">H8D96_11965</name>
</gene>
<dbReference type="SUPFAM" id="SSF53335">
    <property type="entry name" value="S-adenosyl-L-methionine-dependent methyltransferases"/>
    <property type="match status" value="1"/>
</dbReference>
<dbReference type="GO" id="GO:0008716">
    <property type="term" value="F:D-alanine-D-alanine ligase activity"/>
    <property type="evidence" value="ECO:0007669"/>
    <property type="project" value="InterPro"/>
</dbReference>
<dbReference type="GO" id="GO:0046872">
    <property type="term" value="F:metal ion binding"/>
    <property type="evidence" value="ECO:0007669"/>
    <property type="project" value="InterPro"/>
</dbReference>
<accession>A0A8J6P1J1</accession>
<dbReference type="Gene3D" id="3.30.1490.20">
    <property type="entry name" value="ATP-grasp fold, A domain"/>
    <property type="match status" value="1"/>
</dbReference>
<name>A0A8J6P1J1_9BACT</name>
<dbReference type="GO" id="GO:0032259">
    <property type="term" value="P:methylation"/>
    <property type="evidence" value="ECO:0007669"/>
    <property type="project" value="UniProtKB-KW"/>
</dbReference>
<dbReference type="InterPro" id="IPR013815">
    <property type="entry name" value="ATP_grasp_subdomain_1"/>
</dbReference>
<dbReference type="CDD" id="cd02440">
    <property type="entry name" value="AdoMet_MTases"/>
    <property type="match status" value="1"/>
</dbReference>
<organism evidence="5 6">
    <name type="scientific">Candidatus Desulfatibia vada</name>
    <dbReference type="NCBI Taxonomy" id="2841696"/>
    <lineage>
        <taxon>Bacteria</taxon>
        <taxon>Pseudomonadati</taxon>
        <taxon>Thermodesulfobacteriota</taxon>
        <taxon>Desulfobacteria</taxon>
        <taxon>Desulfobacterales</taxon>
        <taxon>Desulfobacterales incertae sedis</taxon>
        <taxon>Candidatus Desulfatibia</taxon>
    </lineage>
</organism>
<dbReference type="PROSITE" id="PS50975">
    <property type="entry name" value="ATP_GRASP"/>
    <property type="match status" value="1"/>
</dbReference>
<evidence type="ECO:0000259" key="4">
    <source>
        <dbReference type="PROSITE" id="PS50975"/>
    </source>
</evidence>
<evidence type="ECO:0000256" key="1">
    <source>
        <dbReference type="ARBA" id="ARBA00010871"/>
    </source>
</evidence>